<evidence type="ECO:0000256" key="1">
    <source>
        <dbReference type="SAM" id="Phobius"/>
    </source>
</evidence>
<dbReference type="Proteomes" id="UP001232245">
    <property type="component" value="Unassembled WGS sequence"/>
</dbReference>
<keyword evidence="1" id="KW-0472">Membrane</keyword>
<evidence type="ECO:0000313" key="2">
    <source>
        <dbReference type="EMBL" id="MDQ0226497.1"/>
    </source>
</evidence>
<keyword evidence="1" id="KW-1133">Transmembrane helix</keyword>
<gene>
    <name evidence="2" type="ORF">J2S02_002842</name>
</gene>
<evidence type="ECO:0008006" key="4">
    <source>
        <dbReference type="Google" id="ProtNLM"/>
    </source>
</evidence>
<keyword evidence="3" id="KW-1185">Reference proteome</keyword>
<sequence length="50" mass="5860">MIKMWLFILCLIGLLFISILLVLMLLKIALKTEDTSRIDPIPNDDDYEKH</sequence>
<name>A0ABT9Z2L9_9BACI</name>
<dbReference type="EMBL" id="JAUSTZ010000005">
    <property type="protein sequence ID" value="MDQ0226497.1"/>
    <property type="molecule type" value="Genomic_DNA"/>
</dbReference>
<comment type="caution">
    <text evidence="2">The sequence shown here is derived from an EMBL/GenBank/DDBJ whole genome shotgun (WGS) entry which is preliminary data.</text>
</comment>
<organism evidence="2 3">
    <name type="scientific">Metabacillus niabensis</name>
    <dbReference type="NCBI Taxonomy" id="324854"/>
    <lineage>
        <taxon>Bacteria</taxon>
        <taxon>Bacillati</taxon>
        <taxon>Bacillota</taxon>
        <taxon>Bacilli</taxon>
        <taxon>Bacillales</taxon>
        <taxon>Bacillaceae</taxon>
        <taxon>Metabacillus</taxon>
    </lineage>
</organism>
<feature type="transmembrane region" description="Helical" evidence="1">
    <location>
        <begin position="6"/>
        <end position="26"/>
    </location>
</feature>
<reference evidence="2 3" key="1">
    <citation type="submission" date="2023-07" db="EMBL/GenBank/DDBJ databases">
        <title>Genomic Encyclopedia of Type Strains, Phase IV (KMG-IV): sequencing the most valuable type-strain genomes for metagenomic binning, comparative biology and taxonomic classification.</title>
        <authorList>
            <person name="Goeker M."/>
        </authorList>
    </citation>
    <scope>NUCLEOTIDE SEQUENCE [LARGE SCALE GENOMIC DNA]</scope>
    <source>
        <strain evidence="2 3">DSM 17723</strain>
    </source>
</reference>
<accession>A0ABT9Z2L9</accession>
<proteinExistence type="predicted"/>
<keyword evidence="1" id="KW-0812">Transmembrane</keyword>
<dbReference type="RefSeq" id="WP_174879534.1">
    <property type="nucleotide sequence ID" value="NZ_CADEPK010000030.1"/>
</dbReference>
<evidence type="ECO:0000313" key="3">
    <source>
        <dbReference type="Proteomes" id="UP001232245"/>
    </source>
</evidence>
<protein>
    <recommendedName>
        <fullName evidence="4">YtzI protein</fullName>
    </recommendedName>
</protein>